<reference evidence="3" key="1">
    <citation type="submission" date="2016-01" db="EMBL/GenBank/DDBJ databases">
        <title>Draft genome sequence of Thermodesulfovibrio aggregans strain TGE-P1.</title>
        <authorList>
            <person name="Sekiguchi Y."/>
            <person name="Ohashi A."/>
            <person name="Matsuura N."/>
            <person name="Tourlousse M.D."/>
        </authorList>
    </citation>
    <scope>NUCLEOTIDE SEQUENCE [LARGE SCALE GENOMIC DNA]</scope>
    <source>
        <strain evidence="3">TGE-P1</strain>
    </source>
</reference>
<dbReference type="GO" id="GO:0030288">
    <property type="term" value="C:outer membrane-bounded periplasmic space"/>
    <property type="evidence" value="ECO:0007669"/>
    <property type="project" value="TreeGrafter"/>
</dbReference>
<accession>A0A0U9HVZ8</accession>
<dbReference type="AlphaFoldDB" id="A0A0U9HVZ8"/>
<dbReference type="PANTHER" id="PTHR30032:SF4">
    <property type="entry name" value="AMIDASE ENHANCER"/>
    <property type="match status" value="1"/>
</dbReference>
<evidence type="ECO:0000259" key="1">
    <source>
        <dbReference type="Pfam" id="PF08486"/>
    </source>
</evidence>
<evidence type="ECO:0000313" key="2">
    <source>
        <dbReference type="EMBL" id="GAQ95073.1"/>
    </source>
</evidence>
<evidence type="ECO:0000313" key="3">
    <source>
        <dbReference type="Proteomes" id="UP000054976"/>
    </source>
</evidence>
<dbReference type="EMBL" id="BCNO01000001">
    <property type="protein sequence ID" value="GAQ95073.1"/>
    <property type="molecule type" value="Genomic_DNA"/>
</dbReference>
<dbReference type="PANTHER" id="PTHR30032">
    <property type="entry name" value="N-ACETYLMURAMOYL-L-ALANINE AMIDASE-RELATED"/>
    <property type="match status" value="1"/>
</dbReference>
<dbReference type="GO" id="GO:0030435">
    <property type="term" value="P:sporulation resulting in formation of a cellular spore"/>
    <property type="evidence" value="ECO:0007669"/>
    <property type="project" value="InterPro"/>
</dbReference>
<dbReference type="NCBIfam" id="TIGR02669">
    <property type="entry name" value="SpoIID_LytB"/>
    <property type="match status" value="1"/>
</dbReference>
<dbReference type="InterPro" id="IPR013693">
    <property type="entry name" value="SpoIID/LytB_N"/>
</dbReference>
<gene>
    <name evidence="2" type="ORF">TAGGR_11273</name>
</gene>
<proteinExistence type="predicted"/>
<dbReference type="InterPro" id="IPR051922">
    <property type="entry name" value="Bact_Sporulation_Assoc"/>
</dbReference>
<sequence length="331" mass="37605">MSIMRLILSIVIIVFFSLPVYGIDRNDKSFIRVLLGDVRPKLNDLKHIKKVASKAIIDGSVYSGEIEIWKGSEGYFLINVVNLEDYVKGVVTSEVGINWPEEALKAQAVAARTYAVAQIIRNRDRNFYDVTSSVFHQVYRQDEGAEQIEKAVRETKGQILTYEGQPIMAFYHACSIGKTENPEEVFGKNYPYLKSVEVPSTPSPYTLWEKKISFDTLKKALSIDKISDVKIKSYTSTGRVKELEFSDGKNKKTIRTTELRRILQWTAIPSTMINSVKVEEDGVVFEGYGFGHGVGMCQWCAFQMAHEGKNYKEILQYFYPGTEITTINENN</sequence>
<name>A0A0U9HVZ8_9BACT</name>
<keyword evidence="3" id="KW-1185">Reference proteome</keyword>
<protein>
    <submittedName>
        <fullName evidence="2">Stage II sporulation protein D</fullName>
    </submittedName>
</protein>
<comment type="caution">
    <text evidence="2">The sequence shown here is derived from an EMBL/GenBank/DDBJ whole genome shotgun (WGS) entry which is preliminary data.</text>
</comment>
<dbReference type="InterPro" id="IPR013486">
    <property type="entry name" value="SpoIID/LytB"/>
</dbReference>
<feature type="domain" description="Sporulation stage II protein D amidase enhancer LytB N-terminal" evidence="1">
    <location>
        <begin position="75"/>
        <end position="162"/>
    </location>
</feature>
<dbReference type="STRING" id="86166.TAGGR_11273"/>
<dbReference type="Pfam" id="PF08486">
    <property type="entry name" value="SpoIID"/>
    <property type="match status" value="1"/>
</dbReference>
<dbReference type="Proteomes" id="UP000054976">
    <property type="component" value="Unassembled WGS sequence"/>
</dbReference>
<organism evidence="2 3">
    <name type="scientific">Thermodesulfovibrio aggregans</name>
    <dbReference type="NCBI Taxonomy" id="86166"/>
    <lineage>
        <taxon>Bacteria</taxon>
        <taxon>Pseudomonadati</taxon>
        <taxon>Nitrospirota</taxon>
        <taxon>Thermodesulfovibrionia</taxon>
        <taxon>Thermodesulfovibrionales</taxon>
        <taxon>Thermodesulfovibrionaceae</taxon>
        <taxon>Thermodesulfovibrio</taxon>
    </lineage>
</organism>